<reference evidence="3 4" key="1">
    <citation type="journal article" date="2008" name="DNA Res.">
        <title>Comparative genome analysis of Lactobacillus reuteri and Lactobacillus fermentum reveal a genomic island for reuterin and cobalamin production.</title>
        <authorList>
            <person name="Morita H."/>
            <person name="Toh H."/>
            <person name="Fukuda S."/>
            <person name="Horikawa H."/>
            <person name="Oshima K."/>
            <person name="Suzuki T."/>
            <person name="Murakami M."/>
            <person name="Hisamatsu S."/>
            <person name="Kato Y."/>
            <person name="Takizawa T."/>
            <person name="Fukuoka H."/>
            <person name="Yoshimura T."/>
            <person name="Itoh K."/>
            <person name="O'Sullivan D.J."/>
            <person name="McKay L.L."/>
            <person name="Ohno H."/>
            <person name="Kikuchi J."/>
            <person name="Masaoka T."/>
            <person name="Hattori M."/>
        </authorList>
    </citation>
    <scope>NUCLEOTIDE SEQUENCE [LARGE SCALE GENOMIC DNA]</scope>
    <source>
        <strain evidence="4">NBRC 3956 / LMG 18251</strain>
    </source>
</reference>
<dbReference type="EMBL" id="AP008937">
    <property type="protein sequence ID" value="BAG26815.1"/>
    <property type="molecule type" value="Genomic_DNA"/>
</dbReference>
<evidence type="ECO:0000259" key="2">
    <source>
        <dbReference type="Pfam" id="PF22768"/>
    </source>
</evidence>
<dbReference type="Pfam" id="PF05709">
    <property type="entry name" value="Sipho_tail"/>
    <property type="match status" value="1"/>
</dbReference>
<dbReference type="Gene3D" id="2.40.30.200">
    <property type="match status" value="1"/>
</dbReference>
<feature type="domain" description="Siphovirus-type tail component RIFT-related" evidence="1">
    <location>
        <begin position="25"/>
        <end position="118"/>
    </location>
</feature>
<feature type="domain" description="Siphovirus-type tail component C-terminal" evidence="2">
    <location>
        <begin position="193"/>
        <end position="273"/>
    </location>
</feature>
<name>A0ABF7R1T1_LIMF3</name>
<dbReference type="AlphaFoldDB" id="A0ABF7R1T1"/>
<dbReference type="KEGG" id="lfe:LAF_0479"/>
<dbReference type="Proteomes" id="UP000001697">
    <property type="component" value="Chromosome"/>
</dbReference>
<organism evidence="3 4">
    <name type="scientific">Limosilactobacillus fermentum (strain NBRC 3956 / LMG 18251)</name>
    <name type="common">Lactobacillus fermentum</name>
    <dbReference type="NCBI Taxonomy" id="334390"/>
    <lineage>
        <taxon>Bacteria</taxon>
        <taxon>Bacillati</taxon>
        <taxon>Bacillota</taxon>
        <taxon>Bacilli</taxon>
        <taxon>Lactobacillales</taxon>
        <taxon>Lactobacillaceae</taxon>
        <taxon>Limosilactobacillus</taxon>
    </lineage>
</organism>
<gene>
    <name evidence="3" type="ordered locus">LAF_0479</name>
</gene>
<sequence length="279" mass="31604">MQRPTMWIKLPGQAEINCESITKGLRFLQDDSDPGVTNSYLTDAGLDGSILSYQSIAKNTINANFWLHFGDWYDFKMKKHSIAKFFAQKGLMRIRTDAEPAIVKYVYAGSYSIKPVQDYSHEALFTVAFDNPTGIKYSLGWSDDEMTYGNGLWQVGMNLPNGKHLDYEYIGQRSFKIYNASDITVDPIQRHPMQIIVKNTTGQVEISNQTTGTSIAYRGHLTASDELTWDGVNCYLNGELANNDTDYTYLTLAPGYNDIHVSSTSDADIRFHFKFLYLD</sequence>
<evidence type="ECO:0000313" key="3">
    <source>
        <dbReference type="EMBL" id="BAG26815.1"/>
    </source>
</evidence>
<keyword evidence="4" id="KW-1185">Reference proteome</keyword>
<accession>A0ABF7R1T1</accession>
<dbReference type="InterPro" id="IPR054738">
    <property type="entry name" value="Siphovirus-type_tail_C"/>
</dbReference>
<dbReference type="Pfam" id="PF22768">
    <property type="entry name" value="SPP1_Dit"/>
    <property type="match status" value="1"/>
</dbReference>
<evidence type="ECO:0000313" key="4">
    <source>
        <dbReference type="Proteomes" id="UP000001697"/>
    </source>
</evidence>
<protein>
    <submittedName>
        <fullName evidence="3">Hypothetical phage protein</fullName>
    </submittedName>
</protein>
<evidence type="ECO:0000259" key="1">
    <source>
        <dbReference type="Pfam" id="PF05709"/>
    </source>
</evidence>
<proteinExistence type="predicted"/>
<dbReference type="InterPro" id="IPR008841">
    <property type="entry name" value="Siphovirus-type_tail_N"/>
</dbReference>
<dbReference type="RefSeq" id="WP_012390950.1">
    <property type="nucleotide sequence ID" value="NC_010610.1"/>
</dbReference>